<evidence type="ECO:0000256" key="6">
    <source>
        <dbReference type="ARBA" id="ARBA00022982"/>
    </source>
</evidence>
<dbReference type="InterPro" id="IPR033948">
    <property type="entry name" value="ETF_beta_N"/>
</dbReference>
<evidence type="ECO:0000256" key="7">
    <source>
        <dbReference type="ARBA" id="ARBA00025649"/>
    </source>
</evidence>
<dbReference type="OrthoDB" id="9804960at2"/>
<dbReference type="InterPro" id="IPR014729">
    <property type="entry name" value="Rossmann-like_a/b/a_fold"/>
</dbReference>
<comment type="similarity">
    <text evidence="2">Belongs to the ETF beta-subunit/FixA family.</text>
</comment>
<dbReference type="Proteomes" id="UP000297447">
    <property type="component" value="Unassembled WGS sequence"/>
</dbReference>
<evidence type="ECO:0000256" key="2">
    <source>
        <dbReference type="ARBA" id="ARBA00007557"/>
    </source>
</evidence>
<keyword evidence="6" id="KW-0249">Electron transport</keyword>
<comment type="function">
    <text evidence="7">The electron transfer flavoprotein serves as a specific electron acceptor for other dehydrogenases. It transfers the electrons to the main respiratory chain via ETF-ubiquinone oxidoreductase (ETF dehydrogenase).</text>
</comment>
<comment type="subunit">
    <text evidence="3">Heterodimer of an alpha and a beta subunit.</text>
</comment>
<comment type="caution">
    <text evidence="9">The sequence shown here is derived from an EMBL/GenBank/DDBJ whole genome shotgun (WGS) entry which is preliminary data.</text>
</comment>
<evidence type="ECO:0000256" key="4">
    <source>
        <dbReference type="ARBA" id="ARBA00016797"/>
    </source>
</evidence>
<dbReference type="InterPro" id="IPR014730">
    <property type="entry name" value="ETF_a/b_N"/>
</dbReference>
<dbReference type="GO" id="GO:0005829">
    <property type="term" value="C:cytosol"/>
    <property type="evidence" value="ECO:0007669"/>
    <property type="project" value="TreeGrafter"/>
</dbReference>
<accession>A0A4R8ZUI3</accession>
<dbReference type="AlphaFoldDB" id="A0A4R8ZUI3"/>
<evidence type="ECO:0000259" key="8">
    <source>
        <dbReference type="SMART" id="SM00893"/>
    </source>
</evidence>
<evidence type="ECO:0000256" key="5">
    <source>
        <dbReference type="ARBA" id="ARBA00022448"/>
    </source>
</evidence>
<dbReference type="PIRSF" id="PIRSF000090">
    <property type="entry name" value="Beta-ETF"/>
    <property type="match status" value="1"/>
</dbReference>
<dbReference type="RefSeq" id="WP_134520886.1">
    <property type="nucleotide sequence ID" value="NZ_SOHE01000078.1"/>
</dbReference>
<keyword evidence="5" id="KW-0813">Transport</keyword>
<evidence type="ECO:0000313" key="10">
    <source>
        <dbReference type="Proteomes" id="UP000297447"/>
    </source>
</evidence>
<sequence>MKIVVLVKQVPDTYGERTLDPATGWIDRAGSDAVIDEIDERALEVALSYKDSHKGTEVVVLSMGSKAVTVGLRKGLAMGADSAVHVLDAALEGADVGWTAAAIAAALTSTGFDLVIAGNESTDGGGGVVPAMVAERLGLAHMTFLESVDISADQVAGERTTGQGTLRVHASLPAVISITENLPEARFPNFRGIMSAKKKPFRVASLGDLGIDPAVAFAGVGRSVVLQATKRPARTAGTKIVDEGNAGVKLADFLVAGHLI</sequence>
<dbReference type="InterPro" id="IPR012255">
    <property type="entry name" value="ETF_b"/>
</dbReference>
<gene>
    <name evidence="9" type="ORF">E3T55_17830</name>
</gene>
<proteinExistence type="inferred from homology"/>
<name>A0A4R8ZUI3_9MICO</name>
<keyword evidence="10" id="KW-1185">Reference proteome</keyword>
<evidence type="ECO:0000256" key="1">
    <source>
        <dbReference type="ARBA" id="ARBA00001974"/>
    </source>
</evidence>
<dbReference type="Pfam" id="PF01012">
    <property type="entry name" value="ETF"/>
    <property type="match status" value="1"/>
</dbReference>
<dbReference type="PANTHER" id="PTHR21294:SF8">
    <property type="entry name" value="ELECTRON TRANSFER FLAVOPROTEIN SUBUNIT BETA"/>
    <property type="match status" value="1"/>
</dbReference>
<dbReference type="CDD" id="cd01714">
    <property type="entry name" value="ETF_beta"/>
    <property type="match status" value="1"/>
</dbReference>
<evidence type="ECO:0000256" key="3">
    <source>
        <dbReference type="ARBA" id="ARBA00011355"/>
    </source>
</evidence>
<dbReference type="PANTHER" id="PTHR21294">
    <property type="entry name" value="ELECTRON TRANSFER FLAVOPROTEIN BETA-SUBUNIT"/>
    <property type="match status" value="1"/>
</dbReference>
<evidence type="ECO:0000313" key="9">
    <source>
        <dbReference type="EMBL" id="TFD45969.1"/>
    </source>
</evidence>
<protein>
    <recommendedName>
        <fullName evidence="4">Electron transfer flavoprotein subunit beta</fullName>
    </recommendedName>
</protein>
<dbReference type="GO" id="GO:0009055">
    <property type="term" value="F:electron transfer activity"/>
    <property type="evidence" value="ECO:0007669"/>
    <property type="project" value="InterPro"/>
</dbReference>
<dbReference type="Gene3D" id="3.40.50.620">
    <property type="entry name" value="HUPs"/>
    <property type="match status" value="1"/>
</dbReference>
<feature type="domain" description="Electron transfer flavoprotein alpha/beta-subunit N-terminal" evidence="8">
    <location>
        <begin position="23"/>
        <end position="213"/>
    </location>
</feature>
<comment type="cofactor">
    <cofactor evidence="1">
        <name>FAD</name>
        <dbReference type="ChEBI" id="CHEBI:57692"/>
    </cofactor>
</comment>
<organism evidence="9 10">
    <name type="scientific">Cryobacterium frigoriphilum</name>
    <dbReference type="NCBI Taxonomy" id="1259150"/>
    <lineage>
        <taxon>Bacteria</taxon>
        <taxon>Bacillati</taxon>
        <taxon>Actinomycetota</taxon>
        <taxon>Actinomycetes</taxon>
        <taxon>Micrococcales</taxon>
        <taxon>Microbacteriaceae</taxon>
        <taxon>Cryobacterium</taxon>
    </lineage>
</organism>
<dbReference type="SMART" id="SM00893">
    <property type="entry name" value="ETF"/>
    <property type="match status" value="1"/>
</dbReference>
<dbReference type="EMBL" id="SOHE01000078">
    <property type="protein sequence ID" value="TFD45969.1"/>
    <property type="molecule type" value="Genomic_DNA"/>
</dbReference>
<dbReference type="SUPFAM" id="SSF52402">
    <property type="entry name" value="Adenine nucleotide alpha hydrolases-like"/>
    <property type="match status" value="1"/>
</dbReference>
<reference evidence="9 10" key="1">
    <citation type="submission" date="2019-03" db="EMBL/GenBank/DDBJ databases">
        <title>Genomics of glacier-inhabiting Cryobacterium strains.</title>
        <authorList>
            <person name="Liu Q."/>
            <person name="Xin Y.-H."/>
        </authorList>
    </citation>
    <scope>NUCLEOTIDE SEQUENCE [LARGE SCALE GENOMIC DNA]</scope>
    <source>
        <strain evidence="9 10">Hh14</strain>
    </source>
</reference>